<keyword evidence="16" id="KW-1185">Reference proteome</keyword>
<dbReference type="KEGG" id="adu:107471120"/>
<dbReference type="PROSITE" id="PS00102">
    <property type="entry name" value="PHOSPHORYLASE"/>
    <property type="match status" value="1"/>
</dbReference>
<sequence>MLPKAILCLQCDPINRFILLFVSETTTSLGSFTPDATSIASSIKYHAEFTPLFSPEKFELPQAFCATAQSVRDALIINWNATYDYYEKLNVKQAYYLSMEFLQGRALLNAIGNLELTGSYAEALNKLGYKLEDVAGQEPDAALGNGGLGRLASCFLDSLATLNYPAWGYGLRYKYGLFKQRITKDGQEEVAENWLEMGNPWEIVRNDVSYPVKFYGQVVSGSDGKKHWIGGEDILAVAHDVPIPGYKTKSTINLRLWSTKAASEEFDLYAFNAGKHTEANEALANAEKICYILYPGDESIEGKTLRLKQQYTLCSASLQDIITRFERRSGATVNWEEFPEKVAVQMNDTHPTLCIPELMRILIDIKDLSWEDAWNITQRTVAYTNHTVLPEALEKWSLDLMQKLLPRHVEIIEMIDHELIRTIITEYGTSDSKLLEKKLKEMRILDNVELPVEFADVLVKPDETIEPHDELENPEQEVEKDNNEEAKEGGEEIIAKEDEKEQLLEPVPELPKLVRMANLCVVGGHAVNGVAEIHSEIVKDEVFNSFYQLWPEKFQNKTNGVTPRRWIRFCNPALSKIITKWIGTEDWVLNTEKLAELRKFADNEDLQKQWREAKRANKMKVAALIRERTGYSVSADAMFDIQVKRIHEYKRQLLNILGIVYRYKKMKEMTPKERKANFVPRVCIFGGKAFATYVQAKRIVKFITDVGATVNHDPEIGDLLKVIFVPDYNVSVAEMLIPASELSQHISTAGMEASGTSNMKFAMNGCILIGTLDGANVEIREEVGEDNFFLFGAKAHEIAGLRKERAEGKFVPDPRFEEVKKFVRSGVFGPYNYDELMGSLEGNEGFGRADYFLVGKDFPSYIECQEKVDKAYQDQKTWTRMSILNTAGSHKFSSDRTIHEYARDIWNIEPVELP</sequence>
<dbReference type="CDD" id="cd04300">
    <property type="entry name" value="GT35_Glycogen_Phosphorylase"/>
    <property type="match status" value="1"/>
</dbReference>
<evidence type="ECO:0000256" key="3">
    <source>
        <dbReference type="ARBA" id="ARBA00004229"/>
    </source>
</evidence>
<evidence type="ECO:0000313" key="16">
    <source>
        <dbReference type="Proteomes" id="UP000515211"/>
    </source>
</evidence>
<dbReference type="PIRSF" id="PIRSF000460">
    <property type="entry name" value="Pprylas_GlgP"/>
    <property type="match status" value="1"/>
</dbReference>
<keyword evidence="10 13" id="KW-0663">Pyridoxal phosphate</keyword>
<keyword evidence="9 14" id="KW-0808">Transferase</keyword>
<dbReference type="SUPFAM" id="SSF53756">
    <property type="entry name" value="UDP-Glycosyltransferase/glycogen phosphorylase"/>
    <property type="match status" value="1"/>
</dbReference>
<evidence type="ECO:0000313" key="17">
    <source>
        <dbReference type="RefSeq" id="XP_020989000.1"/>
    </source>
</evidence>
<dbReference type="GO" id="GO:0009507">
    <property type="term" value="C:chloroplast"/>
    <property type="evidence" value="ECO:0007669"/>
    <property type="project" value="UniProtKB-SubCell"/>
</dbReference>
<accession>A0A6P5MWM8</accession>
<keyword evidence="12 14" id="KW-0119">Carbohydrate metabolism</keyword>
<dbReference type="Proteomes" id="UP000515211">
    <property type="component" value="Chromosome 10"/>
</dbReference>
<gene>
    <name evidence="17" type="primary">LOC107471120</name>
</gene>
<evidence type="ECO:0000256" key="1">
    <source>
        <dbReference type="ARBA" id="ARBA00001275"/>
    </source>
</evidence>
<comment type="subcellular location">
    <subcellularLocation>
        <location evidence="3">Plastid</location>
        <location evidence="3">Chloroplast</location>
    </subcellularLocation>
</comment>
<dbReference type="GO" id="GO:0005980">
    <property type="term" value="P:glycogen catabolic process"/>
    <property type="evidence" value="ECO:0007669"/>
    <property type="project" value="TreeGrafter"/>
</dbReference>
<evidence type="ECO:0000256" key="6">
    <source>
        <dbReference type="ARBA" id="ARBA00022533"/>
    </source>
</evidence>
<evidence type="ECO:0000256" key="12">
    <source>
        <dbReference type="ARBA" id="ARBA00023277"/>
    </source>
</evidence>
<dbReference type="Gene3D" id="3.40.50.2000">
    <property type="entry name" value="Glycogen Phosphorylase B"/>
    <property type="match status" value="2"/>
</dbReference>
<evidence type="ECO:0000256" key="14">
    <source>
        <dbReference type="RuleBase" id="RU000587"/>
    </source>
</evidence>
<evidence type="ECO:0000256" key="11">
    <source>
        <dbReference type="ARBA" id="ARBA00022946"/>
    </source>
</evidence>
<keyword evidence="6" id="KW-0021">Allosteric enzyme</keyword>
<dbReference type="PANTHER" id="PTHR11468:SF28">
    <property type="entry name" value="ALPHA-GLUCAN PHOSPHORYLASE 1"/>
    <property type="match status" value="1"/>
</dbReference>
<dbReference type="GO" id="GO:0030170">
    <property type="term" value="F:pyridoxal phosphate binding"/>
    <property type="evidence" value="ECO:0007669"/>
    <property type="project" value="InterPro"/>
</dbReference>
<dbReference type="NCBIfam" id="TIGR02093">
    <property type="entry name" value="P_ylase"/>
    <property type="match status" value="1"/>
</dbReference>
<evidence type="ECO:0000256" key="8">
    <source>
        <dbReference type="ARBA" id="ARBA00022676"/>
    </source>
</evidence>
<comment type="function">
    <text evidence="14">Allosteric enzyme that catalyzes the rate-limiting step in glycogen catabolism, the phosphorolytic cleavage of glycogen to produce glucose-1-phosphate, and plays a central role in maintaining cellular and organismal glucose homeostasis.</text>
</comment>
<dbReference type="EC" id="2.4.1.1" evidence="14"/>
<keyword evidence="7" id="KW-0934">Plastid</keyword>
<evidence type="ECO:0000256" key="4">
    <source>
        <dbReference type="ARBA" id="ARBA00006047"/>
    </source>
</evidence>
<proteinExistence type="inferred from homology"/>
<dbReference type="InterPro" id="IPR000811">
    <property type="entry name" value="Glyco_trans_35"/>
</dbReference>
<evidence type="ECO:0000256" key="5">
    <source>
        <dbReference type="ARBA" id="ARBA00022528"/>
    </source>
</evidence>
<dbReference type="PANTHER" id="PTHR11468">
    <property type="entry name" value="GLYCOGEN PHOSPHORYLASE"/>
    <property type="match status" value="1"/>
</dbReference>
<comment type="similarity">
    <text evidence="4 14">Belongs to the glycogen phosphorylase family.</text>
</comment>
<keyword evidence="8 14" id="KW-0328">Glycosyltransferase</keyword>
<comment type="catalytic activity">
    <reaction evidence="1 14">
        <text>[(1-&gt;4)-alpha-D-glucosyl](n) + phosphate = [(1-&gt;4)-alpha-D-glucosyl](n-1) + alpha-D-glucose 1-phosphate</text>
        <dbReference type="Rhea" id="RHEA:41732"/>
        <dbReference type="Rhea" id="RHEA-COMP:9584"/>
        <dbReference type="Rhea" id="RHEA-COMP:9586"/>
        <dbReference type="ChEBI" id="CHEBI:15444"/>
        <dbReference type="ChEBI" id="CHEBI:43474"/>
        <dbReference type="ChEBI" id="CHEBI:58601"/>
        <dbReference type="EC" id="2.4.1.1"/>
    </reaction>
</comment>
<feature type="region of interest" description="Disordered" evidence="15">
    <location>
        <begin position="464"/>
        <end position="494"/>
    </location>
</feature>
<evidence type="ECO:0000256" key="7">
    <source>
        <dbReference type="ARBA" id="ARBA00022640"/>
    </source>
</evidence>
<reference evidence="17" key="2">
    <citation type="submission" date="2025-08" db="UniProtKB">
        <authorList>
            <consortium name="RefSeq"/>
        </authorList>
    </citation>
    <scope>IDENTIFICATION</scope>
    <source>
        <tissue evidence="17">Whole plant</tissue>
    </source>
</reference>
<reference evidence="16" key="1">
    <citation type="journal article" date="2016" name="Nat. Genet.">
        <title>The genome sequences of Arachis duranensis and Arachis ipaensis, the diploid ancestors of cultivated peanut.</title>
        <authorList>
            <person name="Bertioli D.J."/>
            <person name="Cannon S.B."/>
            <person name="Froenicke L."/>
            <person name="Huang G."/>
            <person name="Farmer A.D."/>
            <person name="Cannon E.K."/>
            <person name="Liu X."/>
            <person name="Gao D."/>
            <person name="Clevenger J."/>
            <person name="Dash S."/>
            <person name="Ren L."/>
            <person name="Moretzsohn M.C."/>
            <person name="Shirasawa K."/>
            <person name="Huang W."/>
            <person name="Vidigal B."/>
            <person name="Abernathy B."/>
            <person name="Chu Y."/>
            <person name="Niederhuth C.E."/>
            <person name="Umale P."/>
            <person name="Araujo A.C."/>
            <person name="Kozik A."/>
            <person name="Kim K.D."/>
            <person name="Burow M.D."/>
            <person name="Varshney R.K."/>
            <person name="Wang X."/>
            <person name="Zhang X."/>
            <person name="Barkley N."/>
            <person name="Guimaraes P.M."/>
            <person name="Isobe S."/>
            <person name="Guo B."/>
            <person name="Liao B."/>
            <person name="Stalker H.T."/>
            <person name="Schmitz R.J."/>
            <person name="Scheffler B.E."/>
            <person name="Leal-Bertioli S.C."/>
            <person name="Xun X."/>
            <person name="Jackson S.A."/>
            <person name="Michelmore R."/>
            <person name="Ozias-Akins P."/>
        </authorList>
    </citation>
    <scope>NUCLEOTIDE SEQUENCE [LARGE SCALE GENOMIC DNA]</scope>
    <source>
        <strain evidence="16">cv. V14167</strain>
    </source>
</reference>
<evidence type="ECO:0000256" key="2">
    <source>
        <dbReference type="ARBA" id="ARBA00001933"/>
    </source>
</evidence>
<dbReference type="AlphaFoldDB" id="A0A6P5MWM8"/>
<dbReference type="GeneID" id="107471120"/>
<evidence type="ECO:0000256" key="13">
    <source>
        <dbReference type="PIRSR" id="PIRSR000460-1"/>
    </source>
</evidence>
<keyword evidence="5" id="KW-0150">Chloroplast</keyword>
<dbReference type="GO" id="GO:0008184">
    <property type="term" value="F:glycogen phosphorylase activity"/>
    <property type="evidence" value="ECO:0007669"/>
    <property type="project" value="InterPro"/>
</dbReference>
<dbReference type="Pfam" id="PF00343">
    <property type="entry name" value="Phosphorylase"/>
    <property type="match status" value="2"/>
</dbReference>
<keyword evidence="11" id="KW-0809">Transit peptide</keyword>
<dbReference type="InterPro" id="IPR035090">
    <property type="entry name" value="Pyridoxal_P_attach_site"/>
</dbReference>
<evidence type="ECO:0000256" key="15">
    <source>
        <dbReference type="SAM" id="MobiDB-lite"/>
    </source>
</evidence>
<name>A0A6P5MWM8_ARADU</name>
<evidence type="ECO:0000256" key="9">
    <source>
        <dbReference type="ARBA" id="ARBA00022679"/>
    </source>
</evidence>
<dbReference type="InterPro" id="IPR011833">
    <property type="entry name" value="Glycg_phsphrylas"/>
</dbReference>
<comment type="cofactor">
    <cofactor evidence="2 14">
        <name>pyridoxal 5'-phosphate</name>
        <dbReference type="ChEBI" id="CHEBI:597326"/>
    </cofactor>
</comment>
<dbReference type="FunFam" id="3.40.50.2000:FF:000003">
    <property type="entry name" value="Alpha-1,4 glucan phosphorylase"/>
    <property type="match status" value="1"/>
</dbReference>
<dbReference type="FunFam" id="3.40.50.2000:FF:000105">
    <property type="entry name" value="Alpha-1,4 glucan phosphorylase"/>
    <property type="match status" value="1"/>
</dbReference>
<feature type="modified residue" description="N6-(pyridoxal phosphate)lysine" evidence="13">
    <location>
        <position position="760"/>
    </location>
</feature>
<evidence type="ECO:0000256" key="10">
    <source>
        <dbReference type="ARBA" id="ARBA00022898"/>
    </source>
</evidence>
<organism evidence="16 17">
    <name type="scientific">Arachis duranensis</name>
    <name type="common">Wild peanut</name>
    <dbReference type="NCBI Taxonomy" id="130453"/>
    <lineage>
        <taxon>Eukaryota</taxon>
        <taxon>Viridiplantae</taxon>
        <taxon>Streptophyta</taxon>
        <taxon>Embryophyta</taxon>
        <taxon>Tracheophyta</taxon>
        <taxon>Spermatophyta</taxon>
        <taxon>Magnoliopsida</taxon>
        <taxon>eudicotyledons</taxon>
        <taxon>Gunneridae</taxon>
        <taxon>Pentapetalae</taxon>
        <taxon>rosids</taxon>
        <taxon>fabids</taxon>
        <taxon>Fabales</taxon>
        <taxon>Fabaceae</taxon>
        <taxon>Papilionoideae</taxon>
        <taxon>50 kb inversion clade</taxon>
        <taxon>dalbergioids sensu lato</taxon>
        <taxon>Dalbergieae</taxon>
        <taxon>Pterocarpus clade</taxon>
        <taxon>Arachis</taxon>
    </lineage>
</organism>
<protein>
    <recommendedName>
        <fullName evidence="14">Alpha-1,4 glucan phosphorylase</fullName>
        <ecNumber evidence="14">2.4.1.1</ecNumber>
    </recommendedName>
</protein>
<dbReference type="RefSeq" id="XP_020989000.1">
    <property type="nucleotide sequence ID" value="XM_021133341.2"/>
</dbReference>